<proteinExistence type="predicted"/>
<protein>
    <recommendedName>
        <fullName evidence="4">Secreted protein</fullName>
    </recommendedName>
</protein>
<keyword evidence="1" id="KW-0732">Signal</keyword>
<evidence type="ECO:0000313" key="2">
    <source>
        <dbReference type="EMBL" id="KAL3070264.1"/>
    </source>
</evidence>
<evidence type="ECO:0000256" key="1">
    <source>
        <dbReference type="SAM" id="SignalP"/>
    </source>
</evidence>
<feature type="chain" id="PRO_5044838145" description="Secreted protein" evidence="1">
    <location>
        <begin position="21"/>
        <end position="137"/>
    </location>
</feature>
<dbReference type="EMBL" id="JBICCN010000411">
    <property type="protein sequence ID" value="KAL3070264.1"/>
    <property type="molecule type" value="Genomic_DNA"/>
</dbReference>
<comment type="caution">
    <text evidence="2">The sequence shown here is derived from an EMBL/GenBank/DDBJ whole genome shotgun (WGS) entry which is preliminary data.</text>
</comment>
<evidence type="ECO:0008006" key="4">
    <source>
        <dbReference type="Google" id="ProtNLM"/>
    </source>
</evidence>
<dbReference type="Proteomes" id="UP001620645">
    <property type="component" value="Unassembled WGS sequence"/>
</dbReference>
<dbReference type="AlphaFoldDB" id="A0ABD2HQN3"/>
<name>A0ABD2HQN3_HETSC</name>
<organism evidence="2 3">
    <name type="scientific">Heterodera schachtii</name>
    <name type="common">Sugarbeet cyst nematode worm</name>
    <name type="synonym">Tylenchus schachtii</name>
    <dbReference type="NCBI Taxonomy" id="97005"/>
    <lineage>
        <taxon>Eukaryota</taxon>
        <taxon>Metazoa</taxon>
        <taxon>Ecdysozoa</taxon>
        <taxon>Nematoda</taxon>
        <taxon>Chromadorea</taxon>
        <taxon>Rhabditida</taxon>
        <taxon>Tylenchina</taxon>
        <taxon>Tylenchomorpha</taxon>
        <taxon>Tylenchoidea</taxon>
        <taxon>Heteroderidae</taxon>
        <taxon>Heteroderinae</taxon>
        <taxon>Heterodera</taxon>
    </lineage>
</organism>
<accession>A0ABD2HQN3</accession>
<evidence type="ECO:0000313" key="3">
    <source>
        <dbReference type="Proteomes" id="UP001620645"/>
    </source>
</evidence>
<keyword evidence="3" id="KW-1185">Reference proteome</keyword>
<sequence length="137" mass="15548">MRRQCCCCAIIVLFSIYVAFLKFNSIDAGCAESKQTEEQPAGPDRSQWRRYCNQWAQQGCNGREVRPCIISPATLGCVAATINDVPDLTHNDKWDAFCRNNQQGVECGQKLIKPCFWHTNSRRESACIAKPERDIFV</sequence>
<feature type="signal peptide" evidence="1">
    <location>
        <begin position="1"/>
        <end position="20"/>
    </location>
</feature>
<gene>
    <name evidence="2" type="ORF">niasHS_016091</name>
</gene>
<reference evidence="2 3" key="1">
    <citation type="submission" date="2024-10" db="EMBL/GenBank/DDBJ databases">
        <authorList>
            <person name="Kim D."/>
        </authorList>
    </citation>
    <scope>NUCLEOTIDE SEQUENCE [LARGE SCALE GENOMIC DNA]</scope>
    <source>
        <strain evidence="2">Taebaek</strain>
    </source>
</reference>